<evidence type="ECO:0000256" key="8">
    <source>
        <dbReference type="ARBA" id="ARBA00023295"/>
    </source>
</evidence>
<dbReference type="EMBL" id="CCFA01001914">
    <property type="protein sequence ID" value="CDW97555.1"/>
    <property type="molecule type" value="Genomic_DNA"/>
</dbReference>
<keyword evidence="16" id="KW-1185">Reference proteome</keyword>
<evidence type="ECO:0000256" key="3">
    <source>
        <dbReference type="ARBA" id="ARBA00007806"/>
    </source>
</evidence>
<keyword evidence="4" id="KW-0732">Signal</keyword>
<dbReference type="STRING" id="49012.A0A0F7S9Q7"/>
<keyword evidence="5 10" id="KW-0378">Hydrolase</keyword>
<gene>
    <name evidence="15" type="primary">SSCI34250.1</name>
</gene>
<evidence type="ECO:0000256" key="5">
    <source>
        <dbReference type="ARBA" id="ARBA00022801"/>
    </source>
</evidence>
<dbReference type="PANTHER" id="PTHR22762:SF54">
    <property type="entry name" value="BCDNA.GH04962"/>
    <property type="match status" value="1"/>
</dbReference>
<dbReference type="SUPFAM" id="SSF74650">
    <property type="entry name" value="Galactose mutarotase-like"/>
    <property type="match status" value="1"/>
</dbReference>
<dbReference type="CDD" id="cd06603">
    <property type="entry name" value="GH31_GANC_GANAB_alpha"/>
    <property type="match status" value="1"/>
</dbReference>
<feature type="domain" description="Glycoside hydrolase family 31 N-terminal" evidence="12">
    <location>
        <begin position="132"/>
        <end position="402"/>
    </location>
</feature>
<dbReference type="GO" id="GO:0090599">
    <property type="term" value="F:alpha-glucosidase activity"/>
    <property type="evidence" value="ECO:0007669"/>
    <property type="project" value="TreeGrafter"/>
</dbReference>
<comment type="pathway">
    <text evidence="2">Glycan metabolism; N-glycan metabolism.</text>
</comment>
<evidence type="ECO:0000313" key="16">
    <source>
        <dbReference type="Proteomes" id="UP000242770"/>
    </source>
</evidence>
<dbReference type="CDD" id="cd14752">
    <property type="entry name" value="GH31_N"/>
    <property type="match status" value="1"/>
</dbReference>
<organism evidence="15 16">
    <name type="scientific">Sporisorium scitamineum</name>
    <dbReference type="NCBI Taxonomy" id="49012"/>
    <lineage>
        <taxon>Eukaryota</taxon>
        <taxon>Fungi</taxon>
        <taxon>Dikarya</taxon>
        <taxon>Basidiomycota</taxon>
        <taxon>Ustilaginomycotina</taxon>
        <taxon>Ustilaginomycetes</taxon>
        <taxon>Ustilaginales</taxon>
        <taxon>Ustilaginaceae</taxon>
        <taxon>Sporisorium</taxon>
    </lineage>
</organism>
<dbReference type="Proteomes" id="UP000242770">
    <property type="component" value="Unassembled WGS sequence"/>
</dbReference>
<dbReference type="GO" id="GO:0006491">
    <property type="term" value="P:N-glycan processing"/>
    <property type="evidence" value="ECO:0007669"/>
    <property type="project" value="TreeGrafter"/>
</dbReference>
<comment type="subcellular location">
    <subcellularLocation>
        <location evidence="1">Endoplasmic reticulum</location>
    </subcellularLocation>
</comment>
<dbReference type="InterPro" id="IPR025887">
    <property type="entry name" value="Glyco_hydro_31_N_dom"/>
</dbReference>
<dbReference type="InterPro" id="IPR013780">
    <property type="entry name" value="Glyco_hydro_b"/>
</dbReference>
<keyword evidence="8 10" id="KW-0326">Glycosidase</keyword>
<name>A0A0F7S9Q7_9BASI</name>
<evidence type="ECO:0000259" key="13">
    <source>
        <dbReference type="Pfam" id="PF17137"/>
    </source>
</evidence>
<reference evidence="16" key="1">
    <citation type="submission" date="2014-06" db="EMBL/GenBank/DDBJ databases">
        <authorList>
            <person name="Berkman P.J."/>
        </authorList>
    </citation>
    <scope>NUCLEOTIDE SEQUENCE [LARGE SCALE GENOMIC DNA]</scope>
</reference>
<evidence type="ECO:0000256" key="2">
    <source>
        <dbReference type="ARBA" id="ARBA00004833"/>
    </source>
</evidence>
<evidence type="ECO:0000259" key="14">
    <source>
        <dbReference type="Pfam" id="PF21365"/>
    </source>
</evidence>
<dbReference type="Gene3D" id="3.20.20.80">
    <property type="entry name" value="Glycosidases"/>
    <property type="match status" value="2"/>
</dbReference>
<feature type="domain" description="Glycoside hydrolase family 31 TIM barrel" evidence="11">
    <location>
        <begin position="454"/>
        <end position="797"/>
    </location>
</feature>
<sequence>MAKYGNQKHGPQFASQLERRSRLLFHPHPLKMTRKHRWTCSVLCTSLLLVGALFAQHAQAVREHDFKKCKDSSFCRRIRRQSDYVEQWQQDHSEPFVSPYFVPAVVPNFVHSNASIDLPLSSALHPDIQFELSLTFYKDGTARIRADQVGERYGGWKRYDEASKWAIEQIPELASAPSDTRVESGDKGFRVDFGPQLSRSVKLSYSPLKIEILRDGQTQVVLNDRGLLHMEHYRKKPEPFPTVKQENQEASQLVFQKHKRSILSSPFASQYGESLVSQWAGFEQEDQGEWEETWASRRDSKPKGPEALALDITFPGYTHLFGLPEHASPLSLRSTRAPIGLGAAQDEKDRFNEPYRLMNTDVFEYDYNSPMSLYGSVPVLHAQSKDRAVSIFWLNGAETWIDLHKSKSSASKSSEVDSYSHFFSESGILDLFIFTSADAPTNMAHFTKMVGRTVLPQYFAIGYHQCRWNYLTDSDVKDVSQRFDDEDIPMDVMWLDIEYSKDHMYGVWDEKAFKDPEGMVKALDDKGRKLVVIIDPHLKRTRDYWLYSEAQDKKLLVKDSDGKGEYEGWCWSGSASWLDMFEPASWQWWADQFSLAGSKLTGKIRANARNVFVWNDMNEPAIFNGPEVTSPKDVIHAGGWEHRDLHNINGVLFHNQTARGLRDRELSVPASLGGGKPRRPFVLSRAWWVGTQKYGAIWTGDNLGTWEHLAVSVPMILANNIGGMSFCGADIGGFFGNPPPDMLVRWYQAGIFEPFFRAHAHIDTKRREPYLLEEPLRSAVRDLIKLRYQMLPMWYTAFKDNAVTGMPVLRPQYLMFPNDAEGFDIDTQYYIGDSGLLVRPAVDKDVDSVQVYLAEDRPYYNYFTHEVYQGAERGRSVTVPAPLTEQLPLLHRGGSILPLRERARRAAELGRTDPFTLIIALDKQERTGKSGSSGVLAEGSLYLDDGQTYEFEEGQFVWRRFEWTRDGASGAHSLRSTDEAAVKMADAHLVLGDSKQLRPYQEKNEFAASIQGVRVSKVVVLGLEKEPKSVRVSGQRVHGQDQASAIEWTWKSGTSSSSKGNAFGLGSNTASELVIKDPAVAIISDWTIDFEF</sequence>
<evidence type="ECO:0000256" key="1">
    <source>
        <dbReference type="ARBA" id="ARBA00004240"/>
    </source>
</evidence>
<dbReference type="AlphaFoldDB" id="A0A0F7S9Q7"/>
<dbReference type="InterPro" id="IPR011013">
    <property type="entry name" value="Gal_mutarotase_sf_dom"/>
</dbReference>
<evidence type="ECO:0000313" key="15">
    <source>
        <dbReference type="EMBL" id="CDW97555.1"/>
    </source>
</evidence>
<keyword evidence="7" id="KW-0325">Glycoprotein</keyword>
<dbReference type="Pfam" id="PF21365">
    <property type="entry name" value="Glyco_hydro_31_3rd"/>
    <property type="match status" value="1"/>
</dbReference>
<accession>A0A0F7S9Q7</accession>
<protein>
    <recommendedName>
        <fullName evidence="9">Glucosidase II subunit alpha</fullName>
    </recommendedName>
</protein>
<feature type="domain" description="DUF5110" evidence="13">
    <location>
        <begin position="938"/>
        <end position="969"/>
    </location>
</feature>
<dbReference type="InterPro" id="IPR033403">
    <property type="entry name" value="DUF5110"/>
</dbReference>
<evidence type="ECO:0000256" key="10">
    <source>
        <dbReference type="RuleBase" id="RU361185"/>
    </source>
</evidence>
<keyword evidence="6" id="KW-0256">Endoplasmic reticulum</keyword>
<dbReference type="Pfam" id="PF13802">
    <property type="entry name" value="Gal_mutarotas_2"/>
    <property type="match status" value="1"/>
</dbReference>
<dbReference type="GO" id="GO:0030246">
    <property type="term" value="F:carbohydrate binding"/>
    <property type="evidence" value="ECO:0007669"/>
    <property type="project" value="InterPro"/>
</dbReference>
<dbReference type="InterPro" id="IPR000322">
    <property type="entry name" value="Glyco_hydro_31_TIM"/>
</dbReference>
<evidence type="ECO:0000259" key="11">
    <source>
        <dbReference type="Pfam" id="PF01055"/>
    </source>
</evidence>
<dbReference type="PANTHER" id="PTHR22762">
    <property type="entry name" value="ALPHA-GLUCOSIDASE"/>
    <property type="match status" value="1"/>
</dbReference>
<comment type="similarity">
    <text evidence="3 10">Belongs to the glycosyl hydrolase 31 family.</text>
</comment>
<dbReference type="Pfam" id="PF01055">
    <property type="entry name" value="Glyco_hydro_31_2nd"/>
    <property type="match status" value="1"/>
</dbReference>
<dbReference type="Gene3D" id="2.60.40.1760">
    <property type="entry name" value="glycosyl hydrolase (family 31)"/>
    <property type="match status" value="1"/>
</dbReference>
<dbReference type="GO" id="GO:0017177">
    <property type="term" value="C:glucosidase II complex"/>
    <property type="evidence" value="ECO:0007669"/>
    <property type="project" value="TreeGrafter"/>
</dbReference>
<evidence type="ECO:0000256" key="6">
    <source>
        <dbReference type="ARBA" id="ARBA00022824"/>
    </source>
</evidence>
<dbReference type="Gene3D" id="2.60.40.1180">
    <property type="entry name" value="Golgi alpha-mannosidase II"/>
    <property type="match status" value="2"/>
</dbReference>
<dbReference type="InterPro" id="IPR048395">
    <property type="entry name" value="Glyco_hydro_31_C"/>
</dbReference>
<dbReference type="InterPro" id="IPR017853">
    <property type="entry name" value="GH"/>
</dbReference>
<proteinExistence type="inferred from homology"/>
<dbReference type="GO" id="GO:0005975">
    <property type="term" value="P:carbohydrate metabolic process"/>
    <property type="evidence" value="ECO:0007669"/>
    <property type="project" value="InterPro"/>
</dbReference>
<feature type="domain" description="Glycosyl hydrolase family 31 C-terminal" evidence="14">
    <location>
        <begin position="805"/>
        <end position="897"/>
    </location>
</feature>
<evidence type="ECO:0000256" key="9">
    <source>
        <dbReference type="ARBA" id="ARBA00042895"/>
    </source>
</evidence>
<evidence type="ECO:0000259" key="12">
    <source>
        <dbReference type="Pfam" id="PF13802"/>
    </source>
</evidence>
<dbReference type="SUPFAM" id="SSF51445">
    <property type="entry name" value="(Trans)glycosidases"/>
    <property type="match status" value="1"/>
</dbReference>
<evidence type="ECO:0000256" key="4">
    <source>
        <dbReference type="ARBA" id="ARBA00022729"/>
    </source>
</evidence>
<dbReference type="SUPFAM" id="SSF51011">
    <property type="entry name" value="Glycosyl hydrolase domain"/>
    <property type="match status" value="1"/>
</dbReference>
<dbReference type="Pfam" id="PF17137">
    <property type="entry name" value="DUF5110"/>
    <property type="match status" value="1"/>
</dbReference>
<evidence type="ECO:0000256" key="7">
    <source>
        <dbReference type="ARBA" id="ARBA00023180"/>
    </source>
</evidence>